<evidence type="ECO:0000313" key="2">
    <source>
        <dbReference type="Proteomes" id="UP000178186"/>
    </source>
</evidence>
<reference evidence="1 2" key="1">
    <citation type="journal article" date="2016" name="Nat. Commun.">
        <title>Thousands of microbial genomes shed light on interconnected biogeochemical processes in an aquifer system.</title>
        <authorList>
            <person name="Anantharaman K."/>
            <person name="Brown C.T."/>
            <person name="Hug L.A."/>
            <person name="Sharon I."/>
            <person name="Castelle C.J."/>
            <person name="Probst A.J."/>
            <person name="Thomas B.C."/>
            <person name="Singh A."/>
            <person name="Wilkins M.J."/>
            <person name="Karaoz U."/>
            <person name="Brodie E.L."/>
            <person name="Williams K.H."/>
            <person name="Hubbard S.S."/>
            <person name="Banfield J.F."/>
        </authorList>
    </citation>
    <scope>NUCLEOTIDE SEQUENCE [LARGE SCALE GENOMIC DNA]</scope>
</reference>
<proteinExistence type="predicted"/>
<accession>A0A1G2GW31</accession>
<dbReference type="AlphaFoldDB" id="A0A1G2GW31"/>
<gene>
    <name evidence="1" type="ORF">A3H64_03920</name>
</gene>
<dbReference type="STRING" id="1802128.A3H64_03920"/>
<dbReference type="EMBL" id="MHNY01000050">
    <property type="protein sequence ID" value="OGZ53988.1"/>
    <property type="molecule type" value="Genomic_DNA"/>
</dbReference>
<protein>
    <submittedName>
        <fullName evidence="1">Uncharacterized protein</fullName>
    </submittedName>
</protein>
<evidence type="ECO:0000313" key="1">
    <source>
        <dbReference type="EMBL" id="OGZ53988.1"/>
    </source>
</evidence>
<organism evidence="1 2">
    <name type="scientific">Candidatus Ryanbacteria bacterium RIFCSPLOWO2_02_FULL_45_11c</name>
    <dbReference type="NCBI Taxonomy" id="1802128"/>
    <lineage>
        <taxon>Bacteria</taxon>
        <taxon>Candidatus Ryaniibacteriota</taxon>
    </lineage>
</organism>
<sequence>MELVETKRKSKTSFVPNSLLRGKERLSVWQKARGMWKNRKPDSIKELKKIREEWERTVK</sequence>
<dbReference type="Proteomes" id="UP000178186">
    <property type="component" value="Unassembled WGS sequence"/>
</dbReference>
<comment type="caution">
    <text evidence="1">The sequence shown here is derived from an EMBL/GenBank/DDBJ whole genome shotgun (WGS) entry which is preliminary data.</text>
</comment>
<name>A0A1G2GW31_9BACT</name>